<accession>A0ABT3CI68</accession>
<organism evidence="13 14">
    <name type="scientific">Mycolicibacterium komossense</name>
    <dbReference type="NCBI Taxonomy" id="1779"/>
    <lineage>
        <taxon>Bacteria</taxon>
        <taxon>Bacillati</taxon>
        <taxon>Actinomycetota</taxon>
        <taxon>Actinomycetes</taxon>
        <taxon>Mycobacteriales</taxon>
        <taxon>Mycobacteriaceae</taxon>
        <taxon>Mycolicibacterium</taxon>
    </lineage>
</organism>
<feature type="domain" description="Peptidase M20 dimerisation" evidence="12">
    <location>
        <begin position="176"/>
        <end position="281"/>
    </location>
</feature>
<keyword evidence="14" id="KW-1185">Reference proteome</keyword>
<comment type="cofactor">
    <cofactor evidence="1">
        <name>Co(2+)</name>
        <dbReference type="ChEBI" id="CHEBI:48828"/>
    </cofactor>
</comment>
<dbReference type="PANTHER" id="PTHR43808">
    <property type="entry name" value="ACETYLORNITHINE DEACETYLASE"/>
    <property type="match status" value="1"/>
</dbReference>
<evidence type="ECO:0000313" key="13">
    <source>
        <dbReference type="EMBL" id="MCV7229194.1"/>
    </source>
</evidence>
<evidence type="ECO:0000256" key="3">
    <source>
        <dbReference type="ARBA" id="ARBA00005130"/>
    </source>
</evidence>
<dbReference type="Proteomes" id="UP001526201">
    <property type="component" value="Unassembled WGS sequence"/>
</dbReference>
<keyword evidence="10" id="KW-0170">Cobalt</keyword>
<comment type="pathway">
    <text evidence="3">Amino-acid biosynthesis; L-lysine biosynthesis via DAP pathway; LL-2,6-diaminopimelate from (S)-tetrahydrodipicolinate (succinylase route): step 3/3.</text>
</comment>
<comment type="catalytic activity">
    <reaction evidence="11">
        <text>N-succinyl-(2S,6S)-2,6-diaminopimelate + H2O = (2S,6S)-2,6-diaminopimelate + succinate</text>
        <dbReference type="Rhea" id="RHEA:22608"/>
        <dbReference type="ChEBI" id="CHEBI:15377"/>
        <dbReference type="ChEBI" id="CHEBI:30031"/>
        <dbReference type="ChEBI" id="CHEBI:57609"/>
        <dbReference type="ChEBI" id="CHEBI:58087"/>
        <dbReference type="EC" id="3.5.1.18"/>
    </reaction>
</comment>
<comment type="cofactor">
    <cofactor evidence="2">
        <name>Zn(2+)</name>
        <dbReference type="ChEBI" id="CHEBI:29105"/>
    </cofactor>
</comment>
<dbReference type="Gene3D" id="3.40.630.10">
    <property type="entry name" value="Zn peptidases"/>
    <property type="match status" value="1"/>
</dbReference>
<dbReference type="PROSITE" id="PS00758">
    <property type="entry name" value="ARGE_DAPE_CPG2_1"/>
    <property type="match status" value="1"/>
</dbReference>
<keyword evidence="7" id="KW-0479">Metal-binding</keyword>
<dbReference type="Pfam" id="PF01546">
    <property type="entry name" value="Peptidase_M20"/>
    <property type="match status" value="1"/>
</dbReference>
<dbReference type="Pfam" id="PF07687">
    <property type="entry name" value="M20_dimer"/>
    <property type="match status" value="1"/>
</dbReference>
<evidence type="ECO:0000256" key="2">
    <source>
        <dbReference type="ARBA" id="ARBA00001947"/>
    </source>
</evidence>
<dbReference type="InterPro" id="IPR036264">
    <property type="entry name" value="Bact_exopeptidase_dim_dom"/>
</dbReference>
<dbReference type="InterPro" id="IPR010182">
    <property type="entry name" value="ArgE/DapE"/>
</dbReference>
<evidence type="ECO:0000256" key="10">
    <source>
        <dbReference type="ARBA" id="ARBA00023285"/>
    </source>
</evidence>
<evidence type="ECO:0000256" key="5">
    <source>
        <dbReference type="ARBA" id="ARBA00011921"/>
    </source>
</evidence>
<dbReference type="InterPro" id="IPR001261">
    <property type="entry name" value="ArgE/DapE_CS"/>
</dbReference>
<protein>
    <recommendedName>
        <fullName evidence="6">Probable succinyl-diaminopimelate desuccinylase</fullName>
        <ecNumber evidence="5">3.5.1.18</ecNumber>
    </recommendedName>
</protein>
<evidence type="ECO:0000256" key="7">
    <source>
        <dbReference type="ARBA" id="ARBA00022723"/>
    </source>
</evidence>
<evidence type="ECO:0000256" key="4">
    <source>
        <dbReference type="ARBA" id="ARBA00006247"/>
    </source>
</evidence>
<name>A0ABT3CI68_9MYCO</name>
<reference evidence="13 14" key="1">
    <citation type="journal article" date="2022" name="BMC Genomics">
        <title>Comparative genome analysis of mycobacteria focusing on tRNA and non-coding RNA.</title>
        <authorList>
            <person name="Behra P.R.K."/>
            <person name="Pettersson B.M.F."/>
            <person name="Ramesh M."/>
            <person name="Das S."/>
            <person name="Dasgupta S."/>
            <person name="Kirsebom L.A."/>
        </authorList>
    </citation>
    <scope>NUCLEOTIDE SEQUENCE [LARGE SCALE GENOMIC DNA]</scope>
    <source>
        <strain evidence="13 14">DSM 44078</strain>
    </source>
</reference>
<proteinExistence type="inferred from homology"/>
<dbReference type="InterPro" id="IPR011650">
    <property type="entry name" value="Peptidase_M20_dimer"/>
</dbReference>
<sequence length="393" mass="40737">MRRCAELAAAMVRCDTRNPPGDETAIISLLSDALTGLGAQVEVFEAAPGRLSVLAMVAGASEPGAERRLTLLINGHIDVVPVVESEWMTPPFDGVIRDGRLYGRGACDMKGGIAAAIEGLRACADAGVAIPCDVVFHLVADEETGGQWGTEALLKAGRIAADAAVVPEPSELHVCVAERGVLMAEITVTGRAAHGSDPGVGRSAVADAARLVGILHQAEFGDPPHPLLGTPTCNVGVIDGGTAPNIVASSCVLRVDRRVLPGATEEQALAGLIRLMDGAAPDIERTVDVLAFAAGSELAVDHPFVGLVRAAAENQPPVRGLYLGTDARFLRNELGIPTVVYGPGSMTVAHSSDEYVTLADLAAAARTFARLFSCFGDERATAEAAREFARGAR</sequence>
<comment type="similarity">
    <text evidence="4">Belongs to the peptidase M20A family.</text>
</comment>
<dbReference type="SUPFAM" id="SSF55031">
    <property type="entry name" value="Bacterial exopeptidase dimerisation domain"/>
    <property type="match status" value="1"/>
</dbReference>
<evidence type="ECO:0000256" key="6">
    <source>
        <dbReference type="ARBA" id="ARBA00016853"/>
    </source>
</evidence>
<dbReference type="SUPFAM" id="SSF53187">
    <property type="entry name" value="Zn-dependent exopeptidases"/>
    <property type="match status" value="1"/>
</dbReference>
<keyword evidence="8" id="KW-0378">Hydrolase</keyword>
<dbReference type="NCBIfam" id="TIGR01910">
    <property type="entry name" value="DapE-ArgE"/>
    <property type="match status" value="1"/>
</dbReference>
<evidence type="ECO:0000259" key="12">
    <source>
        <dbReference type="Pfam" id="PF07687"/>
    </source>
</evidence>
<evidence type="ECO:0000256" key="8">
    <source>
        <dbReference type="ARBA" id="ARBA00022801"/>
    </source>
</evidence>
<evidence type="ECO:0000256" key="9">
    <source>
        <dbReference type="ARBA" id="ARBA00022833"/>
    </source>
</evidence>
<dbReference type="CDD" id="cd08659">
    <property type="entry name" value="M20_ArgE_DapE-like"/>
    <property type="match status" value="1"/>
</dbReference>
<evidence type="ECO:0000313" key="14">
    <source>
        <dbReference type="Proteomes" id="UP001526201"/>
    </source>
</evidence>
<dbReference type="EMBL" id="JACKTY010000040">
    <property type="protein sequence ID" value="MCV7229194.1"/>
    <property type="molecule type" value="Genomic_DNA"/>
</dbReference>
<dbReference type="InterPro" id="IPR002933">
    <property type="entry name" value="Peptidase_M20"/>
</dbReference>
<keyword evidence="9" id="KW-0862">Zinc</keyword>
<dbReference type="Gene3D" id="3.30.70.360">
    <property type="match status" value="1"/>
</dbReference>
<evidence type="ECO:0000256" key="11">
    <source>
        <dbReference type="ARBA" id="ARBA00051301"/>
    </source>
</evidence>
<dbReference type="EC" id="3.5.1.18" evidence="5"/>
<comment type="caution">
    <text evidence="13">The sequence shown here is derived from an EMBL/GenBank/DDBJ whole genome shotgun (WGS) entry which is preliminary data.</text>
</comment>
<dbReference type="InterPro" id="IPR050072">
    <property type="entry name" value="Peptidase_M20A"/>
</dbReference>
<gene>
    <name evidence="13" type="ORF">H7J73_24590</name>
</gene>
<evidence type="ECO:0000256" key="1">
    <source>
        <dbReference type="ARBA" id="ARBA00001941"/>
    </source>
</evidence>